<gene>
    <name evidence="2" type="ORF">CRG98_048497</name>
</gene>
<feature type="region of interest" description="Disordered" evidence="1">
    <location>
        <begin position="95"/>
        <end position="115"/>
    </location>
</feature>
<comment type="caution">
    <text evidence="2">The sequence shown here is derived from an EMBL/GenBank/DDBJ whole genome shotgun (WGS) entry which is preliminary data.</text>
</comment>
<dbReference type="EMBL" id="PGOL01009180">
    <property type="protein sequence ID" value="PKI31113.1"/>
    <property type="molecule type" value="Genomic_DNA"/>
</dbReference>
<organism evidence="2 3">
    <name type="scientific">Punica granatum</name>
    <name type="common">Pomegranate</name>
    <dbReference type="NCBI Taxonomy" id="22663"/>
    <lineage>
        <taxon>Eukaryota</taxon>
        <taxon>Viridiplantae</taxon>
        <taxon>Streptophyta</taxon>
        <taxon>Embryophyta</taxon>
        <taxon>Tracheophyta</taxon>
        <taxon>Spermatophyta</taxon>
        <taxon>Magnoliopsida</taxon>
        <taxon>eudicotyledons</taxon>
        <taxon>Gunneridae</taxon>
        <taxon>Pentapetalae</taxon>
        <taxon>rosids</taxon>
        <taxon>malvids</taxon>
        <taxon>Myrtales</taxon>
        <taxon>Lythraceae</taxon>
        <taxon>Punica</taxon>
    </lineage>
</organism>
<evidence type="ECO:0000256" key="1">
    <source>
        <dbReference type="SAM" id="MobiDB-lite"/>
    </source>
</evidence>
<sequence>MASFFHVRSLKQSICLGNGLVTISTSIRKRVLAPHRRSCQPESFSTTSPPPLVFFNWEPSFTSQLKGHPLLYSVFKSLFLWLSLSPSGKVVNFLDPDGKSSSFSSKGVARVGLKP</sequence>
<keyword evidence="3" id="KW-1185">Reference proteome</keyword>
<dbReference type="AlphaFoldDB" id="A0A2I0HHM1"/>
<name>A0A2I0HHM1_PUNGR</name>
<dbReference type="Proteomes" id="UP000233551">
    <property type="component" value="Unassembled WGS sequence"/>
</dbReference>
<reference evidence="2 3" key="1">
    <citation type="submission" date="2017-11" db="EMBL/GenBank/DDBJ databases">
        <title>De-novo sequencing of pomegranate (Punica granatum L.) genome.</title>
        <authorList>
            <person name="Akparov Z."/>
            <person name="Amiraslanov A."/>
            <person name="Hajiyeva S."/>
            <person name="Abbasov M."/>
            <person name="Kaur K."/>
            <person name="Hamwieh A."/>
            <person name="Solovyev V."/>
            <person name="Salamov A."/>
            <person name="Braich B."/>
            <person name="Kosarev P."/>
            <person name="Mahmoud A."/>
            <person name="Hajiyev E."/>
            <person name="Babayeva S."/>
            <person name="Izzatullayeva V."/>
            <person name="Mammadov A."/>
            <person name="Mammadov A."/>
            <person name="Sharifova S."/>
            <person name="Ojaghi J."/>
            <person name="Eynullazada K."/>
            <person name="Bayramov B."/>
            <person name="Abdulazimova A."/>
            <person name="Shahmuradov I."/>
        </authorList>
    </citation>
    <scope>NUCLEOTIDE SEQUENCE [LARGE SCALE GENOMIC DNA]</scope>
    <source>
        <strain evidence="3">cv. AG2017</strain>
        <tissue evidence="2">Leaf</tissue>
    </source>
</reference>
<proteinExistence type="predicted"/>
<evidence type="ECO:0000313" key="2">
    <source>
        <dbReference type="EMBL" id="PKI31113.1"/>
    </source>
</evidence>
<protein>
    <submittedName>
        <fullName evidence="2">Uncharacterized protein</fullName>
    </submittedName>
</protein>
<evidence type="ECO:0000313" key="3">
    <source>
        <dbReference type="Proteomes" id="UP000233551"/>
    </source>
</evidence>
<accession>A0A2I0HHM1</accession>